<dbReference type="Pfam" id="PF13483">
    <property type="entry name" value="Lactamase_B_3"/>
    <property type="match status" value="1"/>
</dbReference>
<dbReference type="AlphaFoldDB" id="A0A2H0WQR7"/>
<sequence>MTTGDDIIKEMEIWYLGRSSFRIRSQKGIIVTDPDDLRGKLPKIKADIITVSYEYPDHGRPDLIASQPFIIRAPGEYEIRGISVFGITSFHQNTIYLIETEGLKLCHLGNLDRQLEKETLNQINSPDILFIPAGNSDAIGPKEAIKIIHQIEPKIIIPMHYQDKELKIKEFLKALDIKATPIPKLIIKKADLTSEGKKVVILERRGN</sequence>
<dbReference type="Gene3D" id="3.60.15.10">
    <property type="entry name" value="Ribonuclease Z/Hydroxyacylglutathione hydrolase-like"/>
    <property type="match status" value="1"/>
</dbReference>
<comment type="caution">
    <text evidence="1">The sequence shown here is derived from an EMBL/GenBank/DDBJ whole genome shotgun (WGS) entry which is preliminary data.</text>
</comment>
<evidence type="ECO:0000313" key="1">
    <source>
        <dbReference type="EMBL" id="PIS14993.1"/>
    </source>
</evidence>
<gene>
    <name evidence="1" type="ORF">COT63_02360</name>
</gene>
<dbReference type="EMBL" id="PEZH01000046">
    <property type="protein sequence ID" value="PIS14993.1"/>
    <property type="molecule type" value="Genomic_DNA"/>
</dbReference>
<evidence type="ECO:0000313" key="2">
    <source>
        <dbReference type="Proteomes" id="UP000231282"/>
    </source>
</evidence>
<name>A0A2H0WQR7_9BACT</name>
<dbReference type="PANTHER" id="PTHR39189:SF1">
    <property type="entry name" value="UPF0173 METAL-DEPENDENT HYDROLASE YTKL"/>
    <property type="match status" value="1"/>
</dbReference>
<organism evidence="1 2">
    <name type="scientific">Candidatus Shapirobacteria bacterium CG09_land_8_20_14_0_10_38_17</name>
    <dbReference type="NCBI Taxonomy" id="1974884"/>
    <lineage>
        <taxon>Bacteria</taxon>
        <taxon>Candidatus Shapironibacteriota</taxon>
    </lineage>
</organism>
<dbReference type="Proteomes" id="UP000231282">
    <property type="component" value="Unassembled WGS sequence"/>
</dbReference>
<dbReference type="SUPFAM" id="SSF56281">
    <property type="entry name" value="Metallo-hydrolase/oxidoreductase"/>
    <property type="match status" value="1"/>
</dbReference>
<accession>A0A2H0WQR7</accession>
<dbReference type="PANTHER" id="PTHR39189">
    <property type="entry name" value="UPF0173 METAL-DEPENDENT HYDROLASE YTKL"/>
    <property type="match status" value="1"/>
</dbReference>
<reference evidence="2" key="1">
    <citation type="submission" date="2017-09" db="EMBL/GenBank/DDBJ databases">
        <title>Depth-based differentiation of microbial function through sediment-hosted aquifers and enrichment of novel symbionts in the deep terrestrial subsurface.</title>
        <authorList>
            <person name="Probst A.J."/>
            <person name="Ladd B."/>
            <person name="Jarett J.K."/>
            <person name="Geller-Mcgrath D.E."/>
            <person name="Sieber C.M.K."/>
            <person name="Emerson J.B."/>
            <person name="Anantharaman K."/>
            <person name="Thomas B.C."/>
            <person name="Malmstrom R."/>
            <person name="Stieglmeier M."/>
            <person name="Klingl A."/>
            <person name="Woyke T."/>
            <person name="Ryan C.M."/>
            <person name="Banfield J.F."/>
        </authorList>
    </citation>
    <scope>NUCLEOTIDE SEQUENCE [LARGE SCALE GENOMIC DNA]</scope>
</reference>
<protein>
    <recommendedName>
        <fullName evidence="3">Lactamase</fullName>
    </recommendedName>
</protein>
<proteinExistence type="predicted"/>
<dbReference type="InterPro" id="IPR036866">
    <property type="entry name" value="RibonucZ/Hydroxyglut_hydro"/>
</dbReference>
<evidence type="ECO:0008006" key="3">
    <source>
        <dbReference type="Google" id="ProtNLM"/>
    </source>
</evidence>